<evidence type="ECO:0000313" key="2">
    <source>
        <dbReference type="EMBL" id="CAK9064627.1"/>
    </source>
</evidence>
<name>A0ABP0NN96_9DINO</name>
<dbReference type="Pfam" id="PF00149">
    <property type="entry name" value="Metallophos"/>
    <property type="match status" value="1"/>
</dbReference>
<proteinExistence type="predicted"/>
<dbReference type="CDD" id="cd17039">
    <property type="entry name" value="Ubl_ubiquitin_like"/>
    <property type="match status" value="1"/>
</dbReference>
<dbReference type="InterPro" id="IPR006186">
    <property type="entry name" value="Ser/Thr-sp_prot-phosphatase"/>
</dbReference>
<dbReference type="InterPro" id="IPR029071">
    <property type="entry name" value="Ubiquitin-like_domsf"/>
</dbReference>
<reference evidence="2 3" key="1">
    <citation type="submission" date="2024-02" db="EMBL/GenBank/DDBJ databases">
        <authorList>
            <person name="Chen Y."/>
            <person name="Shah S."/>
            <person name="Dougan E. K."/>
            <person name="Thang M."/>
            <person name="Chan C."/>
        </authorList>
    </citation>
    <scope>NUCLEOTIDE SEQUENCE [LARGE SCALE GENOMIC DNA]</scope>
</reference>
<dbReference type="InterPro" id="IPR000626">
    <property type="entry name" value="Ubiquitin-like_dom"/>
</dbReference>
<dbReference type="PANTHER" id="PTHR11668:SF496">
    <property type="entry name" value="SERINE_THREONINE-PROTEIN PHOSPHATASE"/>
    <property type="match status" value="1"/>
</dbReference>
<dbReference type="EMBL" id="CAXAMM010029391">
    <property type="protein sequence ID" value="CAK9064627.1"/>
    <property type="molecule type" value="Genomic_DNA"/>
</dbReference>
<dbReference type="PANTHER" id="PTHR11668">
    <property type="entry name" value="SERINE/THREONINE PROTEIN PHOSPHATASE"/>
    <property type="match status" value="1"/>
</dbReference>
<dbReference type="PRINTS" id="PR00114">
    <property type="entry name" value="STPHPHTASE"/>
</dbReference>
<dbReference type="InterPro" id="IPR004843">
    <property type="entry name" value="Calcineurin-like_PHP"/>
</dbReference>
<keyword evidence="3" id="KW-1185">Reference proteome</keyword>
<dbReference type="InterPro" id="IPR029052">
    <property type="entry name" value="Metallo-depent_PP-like"/>
</dbReference>
<dbReference type="SMART" id="SM00156">
    <property type="entry name" value="PP2Ac"/>
    <property type="match status" value="1"/>
</dbReference>
<dbReference type="Pfam" id="PF00240">
    <property type="entry name" value="ubiquitin"/>
    <property type="match status" value="1"/>
</dbReference>
<comment type="caution">
    <text evidence="2">The sequence shown here is derived from an EMBL/GenBank/DDBJ whole genome shotgun (WGS) entry which is preliminary data.</text>
</comment>
<dbReference type="Gene3D" id="3.10.20.90">
    <property type="entry name" value="Phosphatidylinositol 3-kinase Catalytic Subunit, Chain A, domain 1"/>
    <property type="match status" value="1"/>
</dbReference>
<dbReference type="Proteomes" id="UP001642464">
    <property type="component" value="Unassembled WGS sequence"/>
</dbReference>
<accession>A0ABP0NN96</accession>
<protein>
    <submittedName>
        <fullName evidence="2">Serine/threonine-protein phosphatase PP1-2 (Suppressor protein SDS21)</fullName>
    </submittedName>
</protein>
<organism evidence="2 3">
    <name type="scientific">Durusdinium trenchii</name>
    <dbReference type="NCBI Taxonomy" id="1381693"/>
    <lineage>
        <taxon>Eukaryota</taxon>
        <taxon>Sar</taxon>
        <taxon>Alveolata</taxon>
        <taxon>Dinophyceae</taxon>
        <taxon>Suessiales</taxon>
        <taxon>Symbiodiniaceae</taxon>
        <taxon>Durusdinium</taxon>
    </lineage>
</organism>
<evidence type="ECO:0000259" key="1">
    <source>
        <dbReference type="PROSITE" id="PS50053"/>
    </source>
</evidence>
<dbReference type="InterPro" id="IPR050341">
    <property type="entry name" value="PP1_catalytic_subunit"/>
</dbReference>
<gene>
    <name evidence="2" type="ORF">SCF082_LOCUS33235</name>
</gene>
<dbReference type="PROSITE" id="PS50053">
    <property type="entry name" value="UBIQUITIN_2"/>
    <property type="match status" value="1"/>
</dbReference>
<feature type="domain" description="Ubiquitin-like" evidence="1">
    <location>
        <begin position="20"/>
        <end position="91"/>
    </location>
</feature>
<sequence>MAASASQPDATESAPSTEDLVVNVKVLNLAGSEVADLPLKPETTVREIKRTLQDKVKCPDCMQCLCHQDQPLDDRDTCASLGWQGEVTIYLTRMALDAEKGISTLLKSGGAQGPAKMQRTELERLCAICESIFDSEPMLLELQGPLMVVGNLHGHFDQLLQILDKMGHPSDTKRYLFLGGYVDRGPRSLDTVSLLFFFKAQQPDNVILLRSNHEDASMSRIYGFYDECHKHHGVKLWKLFCRTFNSMPVAALVNERIFCVHGGLSPELKDLNQIRQLKRPAQVPESGLLCDLLWSDPSDTSGWGENDRGVSFTWGEDVAKQMLSDLNLDLICRSHQVVEGGYQLFAEGRAVTLWSIRNFRHMDMPSTCGVMMISEDGKRTFECLTE</sequence>
<dbReference type="SMART" id="SM00213">
    <property type="entry name" value="UBQ"/>
    <property type="match status" value="1"/>
</dbReference>
<dbReference type="SUPFAM" id="SSF54236">
    <property type="entry name" value="Ubiquitin-like"/>
    <property type="match status" value="1"/>
</dbReference>
<dbReference type="SUPFAM" id="SSF56300">
    <property type="entry name" value="Metallo-dependent phosphatases"/>
    <property type="match status" value="1"/>
</dbReference>
<evidence type="ECO:0000313" key="3">
    <source>
        <dbReference type="Proteomes" id="UP001642464"/>
    </source>
</evidence>
<dbReference type="Gene3D" id="3.60.21.10">
    <property type="match status" value="1"/>
</dbReference>